<comment type="caution">
    <text evidence="7">The sequence shown here is derived from an EMBL/GenBank/DDBJ whole genome shotgun (WGS) entry which is preliminary data.</text>
</comment>
<accession>A0A0R2BI58</accession>
<evidence type="ECO:0000259" key="6">
    <source>
        <dbReference type="SMART" id="SM01266"/>
    </source>
</evidence>
<dbReference type="SMART" id="SM01266">
    <property type="entry name" value="Mac"/>
    <property type="match status" value="1"/>
</dbReference>
<dbReference type="InterPro" id="IPR039369">
    <property type="entry name" value="LacA-like"/>
</dbReference>
<keyword evidence="3" id="KW-0677">Repeat</keyword>
<dbReference type="FunFam" id="2.160.10.10:FF:000025">
    <property type="entry name" value="Hexapeptide-repeat containing-acetyltransferase"/>
    <property type="match status" value="1"/>
</dbReference>
<dbReference type="PATRIC" id="fig|1423738.3.peg.1248"/>
<dbReference type="GO" id="GO:0008870">
    <property type="term" value="F:galactoside O-acetyltransferase activity"/>
    <property type="evidence" value="ECO:0007669"/>
    <property type="project" value="TreeGrafter"/>
</dbReference>
<keyword evidence="8" id="KW-1185">Reference proteome</keyword>
<evidence type="ECO:0000313" key="7">
    <source>
        <dbReference type="EMBL" id="KRM78210.1"/>
    </source>
</evidence>
<comment type="similarity">
    <text evidence="1 5">Belongs to the transferase hexapeptide repeat family.</text>
</comment>
<dbReference type="Pfam" id="PF00132">
    <property type="entry name" value="Hexapep"/>
    <property type="match status" value="1"/>
</dbReference>
<dbReference type="AlphaFoldDB" id="A0A0R2BI58"/>
<dbReference type="PANTHER" id="PTHR43017">
    <property type="entry name" value="GALACTOSIDE O-ACETYLTRANSFERASE"/>
    <property type="match status" value="1"/>
</dbReference>
<dbReference type="STRING" id="1423738.FC84_GL001232"/>
<sequence>MLTVTQDFEYERMLAGDLYVARDILPEHKSIHGKMIAQQINQVPIENTAEIVRLERTLFGKAGKNLYVNPPINVDYGCHITIGDNFYANMDCIFLDVNRVTIGNNVMVGPRVGFYTAGHPIVADIRIEDLEFGSPIVVEDNVWIGGSAVILPGVTIGKNAIVGAGAVVTKDVPANSIVGGNPAKVIRMINDQDRQKWEQAKQKYWTAKNQEK</sequence>
<evidence type="ECO:0000256" key="5">
    <source>
        <dbReference type="RuleBase" id="RU367021"/>
    </source>
</evidence>
<dbReference type="InterPro" id="IPR011004">
    <property type="entry name" value="Trimer_LpxA-like_sf"/>
</dbReference>
<dbReference type="Pfam" id="PF12464">
    <property type="entry name" value="Mac"/>
    <property type="match status" value="1"/>
</dbReference>
<dbReference type="Proteomes" id="UP000051813">
    <property type="component" value="Unassembled WGS sequence"/>
</dbReference>
<name>A0A0R2BI58_9LACO</name>
<dbReference type="InterPro" id="IPR018357">
    <property type="entry name" value="Hexapep_transf_CS"/>
</dbReference>
<evidence type="ECO:0000256" key="1">
    <source>
        <dbReference type="ARBA" id="ARBA00007274"/>
    </source>
</evidence>
<keyword evidence="2 5" id="KW-0808">Transferase</keyword>
<dbReference type="PROSITE" id="PS00101">
    <property type="entry name" value="HEXAPEP_TRANSFERASES"/>
    <property type="match status" value="1"/>
</dbReference>
<evidence type="ECO:0000256" key="3">
    <source>
        <dbReference type="ARBA" id="ARBA00022737"/>
    </source>
</evidence>
<feature type="domain" description="Maltose/galactoside acetyltransferase" evidence="6">
    <location>
        <begin position="10"/>
        <end position="64"/>
    </location>
</feature>
<proteinExistence type="inferred from homology"/>
<evidence type="ECO:0000256" key="2">
    <source>
        <dbReference type="ARBA" id="ARBA00022679"/>
    </source>
</evidence>
<gene>
    <name evidence="7" type="ORF">FC84_GL001232</name>
</gene>
<dbReference type="CDD" id="cd03357">
    <property type="entry name" value="LbH_MAT_GAT"/>
    <property type="match status" value="1"/>
</dbReference>
<organism evidence="7 8">
    <name type="scientific">Lapidilactobacillus dextrinicus DSM 20335</name>
    <dbReference type="NCBI Taxonomy" id="1423738"/>
    <lineage>
        <taxon>Bacteria</taxon>
        <taxon>Bacillati</taxon>
        <taxon>Bacillota</taxon>
        <taxon>Bacilli</taxon>
        <taxon>Lactobacillales</taxon>
        <taxon>Lactobacillaceae</taxon>
        <taxon>Lapidilactobacillus</taxon>
    </lineage>
</organism>
<dbReference type="InterPro" id="IPR024688">
    <property type="entry name" value="Mac_dom"/>
</dbReference>
<evidence type="ECO:0000256" key="4">
    <source>
        <dbReference type="ARBA" id="ARBA00023315"/>
    </source>
</evidence>
<dbReference type="SUPFAM" id="SSF51161">
    <property type="entry name" value="Trimeric LpxA-like enzymes"/>
    <property type="match status" value="1"/>
</dbReference>
<dbReference type="InterPro" id="IPR001451">
    <property type="entry name" value="Hexapep"/>
</dbReference>
<reference evidence="7 8" key="1">
    <citation type="journal article" date="2015" name="Genome Announc.">
        <title>Expanding the biotechnology potential of lactobacilli through comparative genomics of 213 strains and associated genera.</title>
        <authorList>
            <person name="Sun Z."/>
            <person name="Harris H.M."/>
            <person name="McCann A."/>
            <person name="Guo C."/>
            <person name="Argimon S."/>
            <person name="Zhang W."/>
            <person name="Yang X."/>
            <person name="Jeffery I.B."/>
            <person name="Cooney J.C."/>
            <person name="Kagawa T.F."/>
            <person name="Liu W."/>
            <person name="Song Y."/>
            <person name="Salvetti E."/>
            <person name="Wrobel A."/>
            <person name="Rasinkangas P."/>
            <person name="Parkhill J."/>
            <person name="Rea M.C."/>
            <person name="O'Sullivan O."/>
            <person name="Ritari J."/>
            <person name="Douillard F.P."/>
            <person name="Paul Ross R."/>
            <person name="Yang R."/>
            <person name="Briner A.E."/>
            <person name="Felis G.E."/>
            <person name="de Vos W.M."/>
            <person name="Barrangou R."/>
            <person name="Klaenhammer T.R."/>
            <person name="Caufield P.W."/>
            <person name="Cui Y."/>
            <person name="Zhang H."/>
            <person name="O'Toole P.W."/>
        </authorList>
    </citation>
    <scope>NUCLEOTIDE SEQUENCE [LARGE SCALE GENOMIC DNA]</scope>
    <source>
        <strain evidence="7 8">DSM 20335</strain>
    </source>
</reference>
<dbReference type="Gene3D" id="2.160.10.10">
    <property type="entry name" value="Hexapeptide repeat proteins"/>
    <property type="match status" value="1"/>
</dbReference>
<evidence type="ECO:0000313" key="8">
    <source>
        <dbReference type="Proteomes" id="UP000051813"/>
    </source>
</evidence>
<protein>
    <recommendedName>
        <fullName evidence="5">Acetyltransferase</fullName>
        <ecNumber evidence="5">2.3.1.-</ecNumber>
    </recommendedName>
</protein>
<dbReference type="PANTHER" id="PTHR43017:SF1">
    <property type="entry name" value="ACETYLTRANSFERASE YJL218W-RELATED"/>
    <property type="match status" value="1"/>
</dbReference>
<dbReference type="EC" id="2.3.1.-" evidence="5"/>
<keyword evidence="4 5" id="KW-0012">Acyltransferase</keyword>
<dbReference type="EMBL" id="AYYK01000025">
    <property type="protein sequence ID" value="KRM78210.1"/>
    <property type="molecule type" value="Genomic_DNA"/>
</dbReference>